<sequence>MSPSHPTTLAYDPQLPTLHLPVWPKSGFPSILIGEFPIPTTTPTHDILAACPQSQNRHQQSPTPPNGASAGGIVMACVARDSRPINFSSIDMMLDHVLSTSGELSSRGAELSIIVDFNASSVNHST</sequence>
<dbReference type="AlphaFoldDB" id="A0A370BXV8"/>
<evidence type="ECO:0000313" key="1">
    <source>
        <dbReference type="EMBL" id="RDH20283.1"/>
    </source>
</evidence>
<reference evidence="1 2" key="1">
    <citation type="submission" date="2018-07" db="EMBL/GenBank/DDBJ databases">
        <title>Section-level genome sequencing of Aspergillus section Nigri to investigate inter- and intra-species variation.</title>
        <authorList>
            <consortium name="DOE Joint Genome Institute"/>
            <person name="Vesth T.C."/>
            <person name="Nybo J.L."/>
            <person name="Theobald S."/>
            <person name="Frisvad J.C."/>
            <person name="Larsen T.O."/>
            <person name="Nielsen K.F."/>
            <person name="Hoof J.B."/>
            <person name="Brandl J."/>
            <person name="Salamov A."/>
            <person name="Riley R."/>
            <person name="Gladden J.M."/>
            <person name="Phatale P."/>
            <person name="Nielsen M.T."/>
            <person name="Lyhne E.K."/>
            <person name="Kogle M.E."/>
            <person name="Strasser K."/>
            <person name="McDonnell E."/>
            <person name="Barry K."/>
            <person name="Clum A."/>
            <person name="Chen C."/>
            <person name="Nolan M."/>
            <person name="Sandor L."/>
            <person name="Kuo A."/>
            <person name="Lipzen A."/>
            <person name="Hainaut M."/>
            <person name="Drula E."/>
            <person name="Tsang A."/>
            <person name="Magnuson J.K."/>
            <person name="Henrissat B."/>
            <person name="Wiebenga A."/>
            <person name="Simmons B.A."/>
            <person name="Makela M.R."/>
            <person name="De vries R.P."/>
            <person name="Grigoriev I.V."/>
            <person name="Mortensen U.H."/>
            <person name="Baker S.E."/>
            <person name="Andersen M.R."/>
        </authorList>
    </citation>
    <scope>NUCLEOTIDE SEQUENCE [LARGE SCALE GENOMIC DNA]</scope>
    <source>
        <strain evidence="1 2">ATCC 13496</strain>
    </source>
</reference>
<gene>
    <name evidence="1" type="ORF">M747DRAFT_351392</name>
</gene>
<evidence type="ECO:0000313" key="2">
    <source>
        <dbReference type="Proteomes" id="UP000253845"/>
    </source>
</evidence>
<protein>
    <submittedName>
        <fullName evidence="1">Uncharacterized protein</fullName>
    </submittedName>
</protein>
<dbReference type="EMBL" id="KZ851915">
    <property type="protein sequence ID" value="RDH20283.1"/>
    <property type="molecule type" value="Genomic_DNA"/>
</dbReference>
<dbReference type="VEuPathDB" id="FungiDB:M747DRAFT_351392"/>
<accession>A0A370BXV8</accession>
<dbReference type="Proteomes" id="UP000253845">
    <property type="component" value="Unassembled WGS sequence"/>
</dbReference>
<organism evidence="1 2">
    <name type="scientific">Aspergillus niger ATCC 13496</name>
    <dbReference type="NCBI Taxonomy" id="1353008"/>
    <lineage>
        <taxon>Eukaryota</taxon>
        <taxon>Fungi</taxon>
        <taxon>Dikarya</taxon>
        <taxon>Ascomycota</taxon>
        <taxon>Pezizomycotina</taxon>
        <taxon>Eurotiomycetes</taxon>
        <taxon>Eurotiomycetidae</taxon>
        <taxon>Eurotiales</taxon>
        <taxon>Aspergillaceae</taxon>
        <taxon>Aspergillus</taxon>
        <taxon>Aspergillus subgen. Circumdati</taxon>
    </lineage>
</organism>
<proteinExistence type="predicted"/>
<name>A0A370BXV8_ASPNG</name>